<protein>
    <recommendedName>
        <fullName evidence="2">SGNH hydrolase-type esterase domain-containing protein</fullName>
    </recommendedName>
</protein>
<dbReference type="SUPFAM" id="SSF52266">
    <property type="entry name" value="SGNH hydrolase"/>
    <property type="match status" value="1"/>
</dbReference>
<keyword evidence="4" id="KW-1185">Reference proteome</keyword>
<evidence type="ECO:0000259" key="2">
    <source>
        <dbReference type="Pfam" id="PF13472"/>
    </source>
</evidence>
<proteinExistence type="predicted"/>
<name>A0A2R7YVD0_9ACTN</name>
<comment type="caution">
    <text evidence="3">The sequence shown here is derived from an EMBL/GenBank/DDBJ whole genome shotgun (WGS) entry which is preliminary data.</text>
</comment>
<dbReference type="EMBL" id="PYXZ01000006">
    <property type="protein sequence ID" value="PUA80263.1"/>
    <property type="molecule type" value="Genomic_DNA"/>
</dbReference>
<dbReference type="Proteomes" id="UP000244867">
    <property type="component" value="Unassembled WGS sequence"/>
</dbReference>
<feature type="domain" description="SGNH hydrolase-type esterase" evidence="2">
    <location>
        <begin position="129"/>
        <end position="273"/>
    </location>
</feature>
<dbReference type="InterPro" id="IPR013830">
    <property type="entry name" value="SGNH_hydro"/>
</dbReference>
<evidence type="ECO:0000313" key="4">
    <source>
        <dbReference type="Proteomes" id="UP000244867"/>
    </source>
</evidence>
<accession>A0A2R7YVD0</accession>
<gene>
    <name evidence="3" type="ORF">C7S10_14050</name>
</gene>
<feature type="compositionally biased region" description="Basic and acidic residues" evidence="1">
    <location>
        <begin position="86"/>
        <end position="97"/>
    </location>
</feature>
<dbReference type="InterPro" id="IPR036514">
    <property type="entry name" value="SGNH_hydro_sf"/>
</dbReference>
<dbReference type="CDD" id="cd00229">
    <property type="entry name" value="SGNH_hydrolase"/>
    <property type="match status" value="1"/>
</dbReference>
<organism evidence="3 4">
    <name type="scientific">Nocardioides currus</name>
    <dbReference type="NCBI Taxonomy" id="2133958"/>
    <lineage>
        <taxon>Bacteria</taxon>
        <taxon>Bacillati</taxon>
        <taxon>Actinomycetota</taxon>
        <taxon>Actinomycetes</taxon>
        <taxon>Propionibacteriales</taxon>
        <taxon>Nocardioidaceae</taxon>
        <taxon>Nocardioides</taxon>
    </lineage>
</organism>
<feature type="region of interest" description="Disordered" evidence="1">
    <location>
        <begin position="1"/>
        <end position="104"/>
    </location>
</feature>
<dbReference type="AlphaFoldDB" id="A0A2R7YVD0"/>
<evidence type="ECO:0000256" key="1">
    <source>
        <dbReference type="SAM" id="MobiDB-lite"/>
    </source>
</evidence>
<dbReference type="Pfam" id="PF13472">
    <property type="entry name" value="Lipase_GDSL_2"/>
    <property type="match status" value="1"/>
</dbReference>
<reference evidence="3 4" key="1">
    <citation type="submission" date="2018-03" db="EMBL/GenBank/DDBJ databases">
        <authorList>
            <person name="Keele B.F."/>
        </authorList>
    </citation>
    <scope>NUCLEOTIDE SEQUENCE [LARGE SCALE GENOMIC DNA]</scope>
    <source>
        <strain evidence="3 4">IB-3</strain>
    </source>
</reference>
<evidence type="ECO:0000313" key="3">
    <source>
        <dbReference type="EMBL" id="PUA80263.1"/>
    </source>
</evidence>
<sequence>MAPARERQGPASSPGRGRAAGDPQDQRQGRVPHGEVQPPQQRRAHRAVQRREGVGRVGVLRQRLDPLQVQGRHDLRVRRSGAPGQREVHDHQQGREEGEAEAQAQALRQRTALVRIVLLGDSHLARVRRDLHLVGPDVHNGAEGGASALDLPAQATRAAVQASDLVVLSVGTNDAAPWKQVPVTAFARAVRDCLGSVAARSWIYVTPPGVDEARLPGPGDRTNEILDDYREAAISVCGEVGAGVVRAERVIESLGAGAFVDDGVHLSGRGYQALLPAIGDAVRAVARNAQRPDR</sequence>
<dbReference type="Gene3D" id="3.40.50.1110">
    <property type="entry name" value="SGNH hydrolase"/>
    <property type="match status" value="1"/>
</dbReference>